<reference evidence="3" key="2">
    <citation type="submission" date="2020-04" db="EMBL/GenBank/DDBJ databases">
        <authorList>
            <consortium name="NCBI Genome Project"/>
        </authorList>
    </citation>
    <scope>NUCLEOTIDE SEQUENCE</scope>
    <source>
        <strain evidence="3">CBS 781.70</strain>
    </source>
</reference>
<dbReference type="Proteomes" id="UP000504638">
    <property type="component" value="Unplaced"/>
</dbReference>
<dbReference type="RefSeq" id="XP_033537728.1">
    <property type="nucleotide sequence ID" value="XM_033673623.1"/>
</dbReference>
<evidence type="ECO:0000313" key="2">
    <source>
        <dbReference type="Proteomes" id="UP000504638"/>
    </source>
</evidence>
<name>A0A6G1GDC0_9PEZI</name>
<reference evidence="1 3" key="1">
    <citation type="submission" date="2020-01" db="EMBL/GenBank/DDBJ databases">
        <authorList>
            <consortium name="DOE Joint Genome Institute"/>
            <person name="Haridas S."/>
            <person name="Albert R."/>
            <person name="Binder M."/>
            <person name="Bloem J."/>
            <person name="Labutti K."/>
            <person name="Salamov A."/>
            <person name="Andreopoulos B."/>
            <person name="Baker S.E."/>
            <person name="Barry K."/>
            <person name="Bills G."/>
            <person name="Bluhm B.H."/>
            <person name="Cannon C."/>
            <person name="Castanera R."/>
            <person name="Culley D.E."/>
            <person name="Daum C."/>
            <person name="Ezra D."/>
            <person name="Gonzalez J.B."/>
            <person name="Henrissat B."/>
            <person name="Kuo A."/>
            <person name="Liang C."/>
            <person name="Lipzen A."/>
            <person name="Lutzoni F."/>
            <person name="Magnuson J."/>
            <person name="Mondo S."/>
            <person name="Nolan M."/>
            <person name="Ohm R."/>
            <person name="Pangilinan J."/>
            <person name="Park H.-J."/>
            <person name="Ramirez L."/>
            <person name="Alfaro M."/>
            <person name="Sun H."/>
            <person name="Tritt A."/>
            <person name="Yoshinaga Y."/>
            <person name="Zwiers L.-H."/>
            <person name="Turgeon B.G."/>
            <person name="Goodwin S.B."/>
            <person name="Spatafora J.W."/>
            <person name="Crous P.W."/>
            <person name="Grigoriev I.V."/>
        </authorList>
    </citation>
    <scope>NUCLEOTIDE SEQUENCE</scope>
    <source>
        <strain evidence="1 3">CBS 781.70</strain>
    </source>
</reference>
<reference evidence="3" key="3">
    <citation type="submission" date="2025-04" db="UniProtKB">
        <authorList>
            <consortium name="RefSeq"/>
        </authorList>
    </citation>
    <scope>IDENTIFICATION</scope>
    <source>
        <strain evidence="3">CBS 781.70</strain>
    </source>
</reference>
<evidence type="ECO:0000313" key="1">
    <source>
        <dbReference type="EMBL" id="KAF1816097.1"/>
    </source>
</evidence>
<sequence length="252" mass="28320">MTGILRAFPGFGVEGLSPESAQECRWMRQNSYGGRPGRNCSWEAIAALIYGSKTHWQWVKTEHMAFVERVMGDSNHLRYIAYSRLLRTLATSITTTATGPTNPAISNIRRLLFPGYWTSIEMCPITCDRYKIQLVIFVQTIDKTGLTSREIFSEGSNNAAQRVLWKTNNHFEPIFPHFQGNDNPEGHNWAVGELRIELPKLRTDTHRAPGDPNQPNTRPLQRKIWSSKAAGQGANQGPTTAGTSCRVLSYIV</sequence>
<evidence type="ECO:0000313" key="3">
    <source>
        <dbReference type="RefSeq" id="XP_033537728.1"/>
    </source>
</evidence>
<organism evidence="1">
    <name type="scientific">Eremomyces bilateralis CBS 781.70</name>
    <dbReference type="NCBI Taxonomy" id="1392243"/>
    <lineage>
        <taxon>Eukaryota</taxon>
        <taxon>Fungi</taxon>
        <taxon>Dikarya</taxon>
        <taxon>Ascomycota</taxon>
        <taxon>Pezizomycotina</taxon>
        <taxon>Dothideomycetes</taxon>
        <taxon>Dothideomycetes incertae sedis</taxon>
        <taxon>Eremomycetales</taxon>
        <taxon>Eremomycetaceae</taxon>
        <taxon>Eremomyces</taxon>
    </lineage>
</organism>
<protein>
    <submittedName>
        <fullName evidence="1 3">Uncharacterized protein</fullName>
    </submittedName>
</protein>
<dbReference type="AlphaFoldDB" id="A0A6G1GDC0"/>
<dbReference type="EMBL" id="ML975150">
    <property type="protein sequence ID" value="KAF1816097.1"/>
    <property type="molecule type" value="Genomic_DNA"/>
</dbReference>
<accession>A0A6G1GDC0</accession>
<gene>
    <name evidence="1 3" type="ORF">P152DRAFT_110612</name>
</gene>
<proteinExistence type="predicted"/>
<keyword evidence="2" id="KW-1185">Reference proteome</keyword>
<dbReference type="CDD" id="cd22744">
    <property type="entry name" value="OTU"/>
    <property type="match status" value="1"/>
</dbReference>
<dbReference type="GeneID" id="54414193"/>